<comment type="caution">
    <text evidence="1">The sequence shown here is derived from an EMBL/GenBank/DDBJ whole genome shotgun (WGS) entry which is preliminary data.</text>
</comment>
<dbReference type="EMBL" id="BPPX01000040">
    <property type="protein sequence ID" value="GJC89297.1"/>
    <property type="molecule type" value="Genomic_DNA"/>
</dbReference>
<evidence type="ECO:0000313" key="2">
    <source>
        <dbReference type="Proteomes" id="UP001055172"/>
    </source>
</evidence>
<protein>
    <submittedName>
        <fullName evidence="1">Uncharacterized protein</fullName>
    </submittedName>
</protein>
<proteinExistence type="predicted"/>
<name>A0AA37GZS3_9PEZI</name>
<evidence type="ECO:0000313" key="1">
    <source>
        <dbReference type="EMBL" id="GJC89297.1"/>
    </source>
</evidence>
<keyword evidence="2" id="KW-1185">Reference proteome</keyword>
<sequence length="103" mass="11523">MKSFLAFYRLSVPAIRSMAAAPSTVEVRRRILDDPQSARNNNNCPTLVELAAKLNIDMASLSDEEWTSIREKISSSLIYTLSETNRGTLQRFFNNDTGVPALD</sequence>
<reference evidence="1 2" key="1">
    <citation type="submission" date="2021-07" db="EMBL/GenBank/DDBJ databases">
        <title>Genome data of Colletotrichum spaethianum.</title>
        <authorList>
            <person name="Utami Y.D."/>
            <person name="Hiruma K."/>
        </authorList>
    </citation>
    <scope>NUCLEOTIDE SEQUENCE [LARGE SCALE GENOMIC DNA]</scope>
    <source>
        <strain evidence="1 2">MAFF 242679</strain>
    </source>
</reference>
<dbReference type="AlphaFoldDB" id="A0AA37GZS3"/>
<gene>
    <name evidence="1" type="ORF">ColLi_12135</name>
</gene>
<accession>A0AA37GZS3</accession>
<dbReference type="Proteomes" id="UP001055172">
    <property type="component" value="Unassembled WGS sequence"/>
</dbReference>
<organism evidence="1 2">
    <name type="scientific">Colletotrichum liriopes</name>
    <dbReference type="NCBI Taxonomy" id="708192"/>
    <lineage>
        <taxon>Eukaryota</taxon>
        <taxon>Fungi</taxon>
        <taxon>Dikarya</taxon>
        <taxon>Ascomycota</taxon>
        <taxon>Pezizomycotina</taxon>
        <taxon>Sordariomycetes</taxon>
        <taxon>Hypocreomycetidae</taxon>
        <taxon>Glomerellales</taxon>
        <taxon>Glomerellaceae</taxon>
        <taxon>Colletotrichum</taxon>
        <taxon>Colletotrichum spaethianum species complex</taxon>
    </lineage>
</organism>